<dbReference type="Pfam" id="PF01368">
    <property type="entry name" value="DHH"/>
    <property type="match status" value="1"/>
</dbReference>
<reference evidence="10 11" key="1">
    <citation type="journal article" date="2015" name="Genome Announc.">
        <title>Expanding the biotechnology potential of lactobacilli through comparative genomics of 213 strains and associated genera.</title>
        <authorList>
            <person name="Sun Z."/>
            <person name="Harris H.M."/>
            <person name="McCann A."/>
            <person name="Guo C."/>
            <person name="Argimon S."/>
            <person name="Zhang W."/>
            <person name="Yang X."/>
            <person name="Jeffery I.B."/>
            <person name="Cooney J.C."/>
            <person name="Kagawa T.F."/>
            <person name="Liu W."/>
            <person name="Song Y."/>
            <person name="Salvetti E."/>
            <person name="Wrobel A."/>
            <person name="Rasinkangas P."/>
            <person name="Parkhill J."/>
            <person name="Rea M.C."/>
            <person name="O'Sullivan O."/>
            <person name="Ritari J."/>
            <person name="Douillard F.P."/>
            <person name="Paul Ross R."/>
            <person name="Yang R."/>
            <person name="Briner A.E."/>
            <person name="Felis G.E."/>
            <person name="de Vos W.M."/>
            <person name="Barrangou R."/>
            <person name="Klaenhammer T.R."/>
            <person name="Caufield P.W."/>
            <person name="Cui Y."/>
            <person name="Zhang H."/>
            <person name="O'Toole P.W."/>
        </authorList>
    </citation>
    <scope>NUCLEOTIDE SEQUENCE [LARGE SCALE GENOMIC DNA]</scope>
    <source>
        <strain evidence="10 11">DSM 14421</strain>
    </source>
</reference>
<evidence type="ECO:0000259" key="6">
    <source>
        <dbReference type="Pfam" id="PF01368"/>
    </source>
</evidence>
<evidence type="ECO:0000256" key="3">
    <source>
        <dbReference type="ARBA" id="ARBA00022722"/>
    </source>
</evidence>
<evidence type="ECO:0000259" key="7">
    <source>
        <dbReference type="Pfam" id="PF02272"/>
    </source>
</evidence>
<comment type="caution">
    <text evidence="10">The sequence shown here is derived from an EMBL/GenBank/DDBJ whole genome shotgun (WGS) entry which is preliminary data.</text>
</comment>
<evidence type="ECO:0000256" key="2">
    <source>
        <dbReference type="ARBA" id="ARBA00019841"/>
    </source>
</evidence>
<evidence type="ECO:0000256" key="4">
    <source>
        <dbReference type="ARBA" id="ARBA00022801"/>
    </source>
</evidence>
<evidence type="ECO:0000259" key="9">
    <source>
        <dbReference type="Pfam" id="PF17768"/>
    </source>
</evidence>
<dbReference type="InterPro" id="IPR051673">
    <property type="entry name" value="SSDNA_exonuclease_RecJ"/>
</dbReference>
<dbReference type="PANTHER" id="PTHR30255:SF2">
    <property type="entry name" value="SINGLE-STRANDED-DNA-SPECIFIC EXONUCLEASE RECJ"/>
    <property type="match status" value="1"/>
</dbReference>
<dbReference type="PANTHER" id="PTHR30255">
    <property type="entry name" value="SINGLE-STRANDED-DNA-SPECIFIC EXONUCLEASE RECJ"/>
    <property type="match status" value="1"/>
</dbReference>
<dbReference type="PATRIC" id="fig|1423739.3.peg.3243"/>
<dbReference type="GO" id="GO:0006310">
    <property type="term" value="P:DNA recombination"/>
    <property type="evidence" value="ECO:0007669"/>
    <property type="project" value="InterPro"/>
</dbReference>
<evidence type="ECO:0000259" key="8">
    <source>
        <dbReference type="Pfam" id="PF10141"/>
    </source>
</evidence>
<dbReference type="Pfam" id="PF17768">
    <property type="entry name" value="RecJ_OB"/>
    <property type="match status" value="1"/>
</dbReference>
<keyword evidence="3" id="KW-0540">Nuclease</keyword>
<dbReference type="GO" id="GO:0006281">
    <property type="term" value="P:DNA repair"/>
    <property type="evidence" value="ECO:0007669"/>
    <property type="project" value="InterPro"/>
</dbReference>
<feature type="domain" description="DHHA1" evidence="7">
    <location>
        <begin position="353"/>
        <end position="445"/>
    </location>
</feature>
<dbReference type="AlphaFoldDB" id="A0A0R1SHS5"/>
<accession>A0A0R1SHS5</accession>
<evidence type="ECO:0000313" key="11">
    <source>
        <dbReference type="Proteomes" id="UP000052013"/>
    </source>
</evidence>
<sequence length="776" mass="86221">MIDAKYDWHINKVDDSQKVTQLAKQLNIEPLIAEMLIQRGIETSQAAQSFMTPSTDDFHDPYLMHDMKKGILRIQQAIENGEQITIYGDYDADGITSTTIMYEVLNDLGANVNYYIPNRFKEGYGPNVDAFKQIIQNGSSLIITVDNGVAGFDAISAANENHCDVVVTDHHSLPETLPDALAIIHPRVKDEQGRAYPFGDLCGAGVAFKVAQALLDELPSDLIDLASIGTIADVVSLRDENRAIVKFGIDAIKNSQRPGLLALIKAAKIDLAHFDEQDIGFAIAPRLNSLGRIKDATVGVELLSTFDEDQAAKLAKFANDQNDLRKSLVDQFYQQAVTMVENSDDLTNRATLVVVGKDWHQGVLGIVASRLVDKYGRPTLVLTTLAGTDQIKGSGRSIDSFDLFAAIDPIRDQTIGFGGHHSAVGLTINADKLAVLKAQLEQAAKDQQLDLTTKPKLPITGDLPVAKVTPTFVDKLKILAPFGQDNPKPTFKFGFNQILDIKTMGKNSDHLKFTLCQGDQRLVAIAFGRGSIAGQVQSGSDQLQVVGQIGENTWNNRTTLQLMVDDLKQTVPPVIDRRTQILHQQMFTTSGTYVFFHEKTLVKLKPYLDAEAKGVMYDQLVDQKIPDKRLFVVDCPDVIDDLTQVLQRCRPKTTVLYLYKKQLVSNLGMPDRNSYAKLFRFVKENPNINIASQLAQLSKQLNIASRMIVFMIQVFLELDFITIKNRVININPHYASRDLKTAPSYHLRQEQLKTEKQLLVSNTHELVSFVENCLDS</sequence>
<dbReference type="NCBIfam" id="TIGR00644">
    <property type="entry name" value="recJ"/>
    <property type="match status" value="1"/>
</dbReference>
<comment type="similarity">
    <text evidence="1">Belongs to the RecJ family.</text>
</comment>
<dbReference type="InterPro" id="IPR041122">
    <property type="entry name" value="RecJ_OB"/>
</dbReference>
<evidence type="ECO:0000256" key="1">
    <source>
        <dbReference type="ARBA" id="ARBA00005915"/>
    </source>
</evidence>
<dbReference type="EMBL" id="AZEY01000058">
    <property type="protein sequence ID" value="KRL65765.1"/>
    <property type="molecule type" value="Genomic_DNA"/>
</dbReference>
<dbReference type="GO" id="GO:0008409">
    <property type="term" value="F:5'-3' exonuclease activity"/>
    <property type="evidence" value="ECO:0007669"/>
    <property type="project" value="InterPro"/>
</dbReference>
<dbReference type="STRING" id="1423739.FC85_GL003114"/>
<dbReference type="InterPro" id="IPR004610">
    <property type="entry name" value="RecJ"/>
</dbReference>
<name>A0A0R1SHS5_9LACO</name>
<keyword evidence="4" id="KW-0378">Hydrolase</keyword>
<dbReference type="InterPro" id="IPR003156">
    <property type="entry name" value="DHHA1_dom"/>
</dbReference>
<dbReference type="InterPro" id="IPR001667">
    <property type="entry name" value="DDH_dom"/>
</dbReference>
<feature type="domain" description="RecJ OB" evidence="9">
    <location>
        <begin position="461"/>
        <end position="566"/>
    </location>
</feature>
<keyword evidence="5 10" id="KW-0269">Exonuclease</keyword>
<evidence type="ECO:0000256" key="5">
    <source>
        <dbReference type="ARBA" id="ARBA00022839"/>
    </source>
</evidence>
<gene>
    <name evidence="10" type="ORF">FC85_GL003114</name>
</gene>
<dbReference type="Gene3D" id="3.90.1640.30">
    <property type="match status" value="1"/>
</dbReference>
<protein>
    <recommendedName>
        <fullName evidence="2">Single-stranded-DNA-specific exonuclease RecJ</fullName>
    </recommendedName>
</protein>
<dbReference type="Proteomes" id="UP000052013">
    <property type="component" value="Unassembled WGS sequence"/>
</dbReference>
<dbReference type="RefSeq" id="WP_057864643.1">
    <property type="nucleotide sequence ID" value="NZ_AZEY01000058.1"/>
</dbReference>
<evidence type="ECO:0000313" key="10">
    <source>
        <dbReference type="EMBL" id="KRL65765.1"/>
    </source>
</evidence>
<proteinExistence type="inferred from homology"/>
<dbReference type="GO" id="GO:0003676">
    <property type="term" value="F:nucleic acid binding"/>
    <property type="evidence" value="ECO:0007669"/>
    <property type="project" value="InterPro"/>
</dbReference>
<dbReference type="InterPro" id="IPR018779">
    <property type="entry name" value="RecJ_C"/>
</dbReference>
<organism evidence="10 11">
    <name type="scientific">Lentilactobacillus diolivorans DSM 14421</name>
    <dbReference type="NCBI Taxonomy" id="1423739"/>
    <lineage>
        <taxon>Bacteria</taxon>
        <taxon>Bacillati</taxon>
        <taxon>Bacillota</taxon>
        <taxon>Bacilli</taxon>
        <taxon>Lactobacillales</taxon>
        <taxon>Lactobacillaceae</taxon>
        <taxon>Lentilactobacillus</taxon>
    </lineage>
</organism>
<feature type="domain" description="DDH" evidence="6">
    <location>
        <begin position="83"/>
        <end position="230"/>
    </location>
</feature>
<dbReference type="Pfam" id="PF02272">
    <property type="entry name" value="DHHA1"/>
    <property type="match status" value="1"/>
</dbReference>
<dbReference type="Gene3D" id="3.10.310.30">
    <property type="match status" value="1"/>
</dbReference>
<dbReference type="Pfam" id="PF10141">
    <property type="entry name" value="ssDNA-exonuc_C"/>
    <property type="match status" value="1"/>
</dbReference>
<dbReference type="InterPro" id="IPR038763">
    <property type="entry name" value="DHH_sf"/>
</dbReference>
<feature type="domain" description="Single-stranded-DNA-specific exonuclease RecJ C-terminal" evidence="8">
    <location>
        <begin position="574"/>
        <end position="769"/>
    </location>
</feature>
<dbReference type="SUPFAM" id="SSF64182">
    <property type="entry name" value="DHH phosphoesterases"/>
    <property type="match status" value="1"/>
</dbReference>